<dbReference type="EMBL" id="SAWY01000041">
    <property type="protein sequence ID" value="TPH12263.1"/>
    <property type="molecule type" value="Genomic_DNA"/>
</dbReference>
<dbReference type="InterPro" id="IPR050406">
    <property type="entry name" value="FGGY_Carb_Kinase"/>
</dbReference>
<dbReference type="OrthoDB" id="9805576at2"/>
<dbReference type="InterPro" id="IPR000577">
    <property type="entry name" value="Carb_kinase_FGGY"/>
</dbReference>
<keyword evidence="3 6" id="KW-0418">Kinase</keyword>
<feature type="domain" description="Carbohydrate kinase FGGY N-terminal" evidence="4">
    <location>
        <begin position="11"/>
        <end position="262"/>
    </location>
</feature>
<dbReference type="InterPro" id="IPR018485">
    <property type="entry name" value="FGGY_C"/>
</dbReference>
<evidence type="ECO:0000259" key="5">
    <source>
        <dbReference type="Pfam" id="PF02782"/>
    </source>
</evidence>
<evidence type="ECO:0000313" key="7">
    <source>
        <dbReference type="Proteomes" id="UP000315303"/>
    </source>
</evidence>
<dbReference type="SUPFAM" id="SSF53067">
    <property type="entry name" value="Actin-like ATPase domain"/>
    <property type="match status" value="2"/>
</dbReference>
<dbReference type="Proteomes" id="UP000315303">
    <property type="component" value="Unassembled WGS sequence"/>
</dbReference>
<comment type="similarity">
    <text evidence="1">Belongs to the FGGY kinase family.</text>
</comment>
<dbReference type="GO" id="GO:0005975">
    <property type="term" value="P:carbohydrate metabolic process"/>
    <property type="evidence" value="ECO:0007669"/>
    <property type="project" value="InterPro"/>
</dbReference>
<organism evidence="6 7">
    <name type="scientific">Litorilituus lipolyticus</name>
    <dbReference type="NCBI Taxonomy" id="2491017"/>
    <lineage>
        <taxon>Bacteria</taxon>
        <taxon>Pseudomonadati</taxon>
        <taxon>Pseudomonadota</taxon>
        <taxon>Gammaproteobacteria</taxon>
        <taxon>Alteromonadales</taxon>
        <taxon>Colwelliaceae</taxon>
        <taxon>Litorilituus</taxon>
    </lineage>
</organism>
<dbReference type="AlphaFoldDB" id="A0A502KRL7"/>
<dbReference type="InterPro" id="IPR018484">
    <property type="entry name" value="FGGY_N"/>
</dbReference>
<dbReference type="PANTHER" id="PTHR43095">
    <property type="entry name" value="SUGAR KINASE"/>
    <property type="match status" value="1"/>
</dbReference>
<dbReference type="InterPro" id="IPR043129">
    <property type="entry name" value="ATPase_NBD"/>
</dbReference>
<dbReference type="GO" id="GO:0016301">
    <property type="term" value="F:kinase activity"/>
    <property type="evidence" value="ECO:0007669"/>
    <property type="project" value="UniProtKB-KW"/>
</dbReference>
<evidence type="ECO:0000259" key="4">
    <source>
        <dbReference type="Pfam" id="PF00370"/>
    </source>
</evidence>
<gene>
    <name evidence="6" type="ORF">EPA86_18145</name>
</gene>
<dbReference type="CDD" id="cd07779">
    <property type="entry name" value="ASKHA_NBD_FGGY_YgcE-like"/>
    <property type="match status" value="1"/>
</dbReference>
<evidence type="ECO:0000256" key="2">
    <source>
        <dbReference type="ARBA" id="ARBA00022679"/>
    </source>
</evidence>
<evidence type="ECO:0000256" key="3">
    <source>
        <dbReference type="ARBA" id="ARBA00022777"/>
    </source>
</evidence>
<evidence type="ECO:0000313" key="6">
    <source>
        <dbReference type="EMBL" id="TPH12263.1"/>
    </source>
</evidence>
<dbReference type="PIRSF" id="PIRSF000538">
    <property type="entry name" value="GlpK"/>
    <property type="match status" value="1"/>
</dbReference>
<keyword evidence="7" id="KW-1185">Reference proteome</keyword>
<accession>A0A502KRL7</accession>
<proteinExistence type="inferred from homology"/>
<dbReference type="Gene3D" id="3.30.420.40">
    <property type="match status" value="2"/>
</dbReference>
<dbReference type="Pfam" id="PF00370">
    <property type="entry name" value="FGGY_N"/>
    <property type="match status" value="1"/>
</dbReference>
<dbReference type="PANTHER" id="PTHR43095:SF5">
    <property type="entry name" value="XYLULOSE KINASE"/>
    <property type="match status" value="1"/>
</dbReference>
<dbReference type="Pfam" id="PF02782">
    <property type="entry name" value="FGGY_C"/>
    <property type="match status" value="1"/>
</dbReference>
<evidence type="ECO:0000256" key="1">
    <source>
        <dbReference type="ARBA" id="ARBA00009156"/>
    </source>
</evidence>
<comment type="caution">
    <text evidence="6">The sequence shown here is derived from an EMBL/GenBank/DDBJ whole genome shotgun (WGS) entry which is preliminary data.</text>
</comment>
<feature type="domain" description="Carbohydrate kinase FGGY C-terminal" evidence="5">
    <location>
        <begin position="272"/>
        <end position="464"/>
    </location>
</feature>
<reference evidence="6 7" key="1">
    <citation type="submission" date="2019-01" db="EMBL/GenBank/DDBJ databases">
        <title>Litorilituus lipolytica sp. nov., isolated from intertidal sand of the Yellow Sea in China.</title>
        <authorList>
            <person name="Liu A."/>
        </authorList>
    </citation>
    <scope>NUCLEOTIDE SEQUENCE [LARGE SCALE GENOMIC DNA]</scope>
    <source>
        <strain evidence="6 7">RZ04</strain>
    </source>
</reference>
<sequence length="525" mass="59187">MIKEKVPDKLILAIDNGTQSVRALLFDLSGNLVAKNQVTLTPYFSHQPGWAEQNADYFWQKLAQCCQELWQQELVVTQDLKDKIIAVTLTTQRGSVINLDENGNPLRPAMLWLDQRLADKPKRMPWHWRIAFACIGQSKVIEYFRRKAQANWIEQHQPDIWKNTDKFLLLSGYLTYQLTGQFKDSVASIVGYLPLNYKKQCWAGKFDWKWKALKITPDMLPDLVKPGELLGLVSEEASVLTGIPKGLKLIASASDKACEVLGSGCISPSTASLSYGTTATINTNNKRYIEPLRFIPPYPSAIPNHYNSEVMIYRGFWMINWFKEEFGLLETQQAKALGVSPESLFDELVAKVPPGSMGLMLQPYWSPGLKNLEAKGAILGFGDVHNRAHVYRAILEGLAYALREGKESLQRKQSKKITQLIVSGGGSQSDAALQLTADIFNLPTHRPHTYETSGLGAAINTAVGMGVYQSYADAVQAMTRTEASFFPQQENVELYEQLYSKVYRKMYRQLKPIYQNIKEITGYPQ</sequence>
<dbReference type="RefSeq" id="WP_140605793.1">
    <property type="nucleotide sequence ID" value="NZ_SAWY01000041.1"/>
</dbReference>
<protein>
    <submittedName>
        <fullName evidence="6">Carbohydrate kinase</fullName>
    </submittedName>
</protein>
<keyword evidence="2" id="KW-0808">Transferase</keyword>
<name>A0A502KRL7_9GAMM</name>